<dbReference type="PANTHER" id="PTHR38459:SF1">
    <property type="entry name" value="PROPHAGE BACTOPRENOL-LINKED GLUCOSE TRANSLOCASE HOMOLOG"/>
    <property type="match status" value="1"/>
</dbReference>
<dbReference type="GO" id="GO:0000271">
    <property type="term" value="P:polysaccharide biosynthetic process"/>
    <property type="evidence" value="ECO:0007669"/>
    <property type="project" value="InterPro"/>
</dbReference>
<dbReference type="STRING" id="1424661.SAMN05216281_102401"/>
<dbReference type="InterPro" id="IPR007267">
    <property type="entry name" value="GtrA_DPMS_TM"/>
</dbReference>
<dbReference type="RefSeq" id="WP_092107530.1">
    <property type="nucleotide sequence ID" value="NZ_FOCN01000002.1"/>
</dbReference>
<reference evidence="7 8" key="1">
    <citation type="submission" date="2019-03" db="EMBL/GenBank/DDBJ databases">
        <title>Genomics of glacier-inhabiting Cryobacterium strains.</title>
        <authorList>
            <person name="Liu Q."/>
            <person name="Xin Y.-H."/>
        </authorList>
    </citation>
    <scope>NUCLEOTIDE SEQUENCE [LARGE SCALE GENOMIC DNA]</scope>
    <source>
        <strain evidence="7 8">Hh15</strain>
    </source>
</reference>
<protein>
    <submittedName>
        <fullName evidence="7">GtrA family protein</fullName>
    </submittedName>
</protein>
<evidence type="ECO:0000259" key="6">
    <source>
        <dbReference type="Pfam" id="PF04138"/>
    </source>
</evidence>
<gene>
    <name evidence="7" type="ORF">E3O10_11030</name>
</gene>
<keyword evidence="4" id="KW-1133">Transmembrane helix</keyword>
<accession>A0A1H8CHZ1</accession>
<keyword evidence="8" id="KW-1185">Reference proteome</keyword>
<evidence type="ECO:0000313" key="8">
    <source>
        <dbReference type="Proteomes" id="UP000297654"/>
    </source>
</evidence>
<evidence type="ECO:0000256" key="5">
    <source>
        <dbReference type="ARBA" id="ARBA00023136"/>
    </source>
</evidence>
<organism evidence="7 8">
    <name type="scientific">Cryobacterium luteum</name>
    <dbReference type="NCBI Taxonomy" id="1424661"/>
    <lineage>
        <taxon>Bacteria</taxon>
        <taxon>Bacillati</taxon>
        <taxon>Actinomycetota</taxon>
        <taxon>Actinomycetes</taxon>
        <taxon>Micrococcales</taxon>
        <taxon>Microbacteriaceae</taxon>
        <taxon>Cryobacterium</taxon>
    </lineage>
</organism>
<dbReference type="Proteomes" id="UP000297654">
    <property type="component" value="Unassembled WGS sequence"/>
</dbReference>
<keyword evidence="3" id="KW-0812">Transmembrane</keyword>
<dbReference type="PANTHER" id="PTHR38459">
    <property type="entry name" value="PROPHAGE BACTOPRENOL-LINKED GLUCOSE TRANSLOCASE HOMOLOG"/>
    <property type="match status" value="1"/>
</dbReference>
<evidence type="ECO:0000256" key="4">
    <source>
        <dbReference type="ARBA" id="ARBA00022989"/>
    </source>
</evidence>
<evidence type="ECO:0000313" key="7">
    <source>
        <dbReference type="EMBL" id="TFB89380.1"/>
    </source>
</evidence>
<feature type="domain" description="GtrA/DPMS transmembrane" evidence="6">
    <location>
        <begin position="18"/>
        <end position="145"/>
    </location>
</feature>
<dbReference type="Pfam" id="PF04138">
    <property type="entry name" value="GtrA_DPMS_TM"/>
    <property type="match status" value="1"/>
</dbReference>
<evidence type="ECO:0000256" key="3">
    <source>
        <dbReference type="ARBA" id="ARBA00022692"/>
    </source>
</evidence>
<dbReference type="InterPro" id="IPR051401">
    <property type="entry name" value="GtrA_CellWall_Glycosyl"/>
</dbReference>
<keyword evidence="5" id="KW-0472">Membrane</keyword>
<evidence type="ECO:0000256" key="1">
    <source>
        <dbReference type="ARBA" id="ARBA00004141"/>
    </source>
</evidence>
<evidence type="ECO:0000256" key="2">
    <source>
        <dbReference type="ARBA" id="ARBA00009399"/>
    </source>
</evidence>
<proteinExistence type="inferred from homology"/>
<dbReference type="AlphaFoldDB" id="A0A1H8CHZ1"/>
<sequence length="196" mass="20561">MSITLKQRLLSFLSQGLKFGAVGALGFVVDFTVFNLLRTTVLDSAEVHAGPIYAKVISTVLAILVNWLGNRFWTFSKNRQNHTMREGLEFLAVSLVGMGIGIACLWFSHYVLGYTSVLADNIAGNVVGLLLGAVFRFTLYRYWVFAPSRSGAPAVSAAGGASGVGAVSGAGAAASAGIGSVSTRTGAIRLTATPER</sequence>
<name>A0A1H8CHZ1_9MICO</name>
<dbReference type="OrthoDB" id="9807815at2"/>
<dbReference type="GO" id="GO:0005886">
    <property type="term" value="C:plasma membrane"/>
    <property type="evidence" value="ECO:0007669"/>
    <property type="project" value="TreeGrafter"/>
</dbReference>
<comment type="subcellular location">
    <subcellularLocation>
        <location evidence="1">Membrane</location>
        <topology evidence="1">Multi-pass membrane protein</topology>
    </subcellularLocation>
</comment>
<dbReference type="EMBL" id="SOFF01000030">
    <property type="protein sequence ID" value="TFB89380.1"/>
    <property type="molecule type" value="Genomic_DNA"/>
</dbReference>
<comment type="caution">
    <text evidence="7">The sequence shown here is derived from an EMBL/GenBank/DDBJ whole genome shotgun (WGS) entry which is preliminary data.</text>
</comment>
<comment type="similarity">
    <text evidence="2">Belongs to the GtrA family.</text>
</comment>